<gene>
    <name evidence="8" type="ORF">AB406_1108</name>
    <name evidence="9" type="ORF">OKE68_03480</name>
    <name evidence="10" type="ORF">PG303_01680</name>
</gene>
<organism evidence="8 11">
    <name type="scientific">Riemerella anatipestifer</name>
    <name type="common">Moraxella anatipestifer</name>
    <dbReference type="NCBI Taxonomy" id="34085"/>
    <lineage>
        <taxon>Bacteria</taxon>
        <taxon>Pseudomonadati</taxon>
        <taxon>Bacteroidota</taxon>
        <taxon>Flavobacteriia</taxon>
        <taxon>Flavobacteriales</taxon>
        <taxon>Weeksellaceae</taxon>
        <taxon>Riemerella</taxon>
    </lineage>
</organism>
<dbReference type="EMBL" id="CP011859">
    <property type="protein sequence ID" value="AQY22057.1"/>
    <property type="molecule type" value="Genomic_DNA"/>
</dbReference>
<name>A0A161PU32_RIEAN</name>
<evidence type="ECO:0000256" key="1">
    <source>
        <dbReference type="ARBA" id="ARBA00004651"/>
    </source>
</evidence>
<keyword evidence="3" id="KW-1003">Cell membrane</keyword>
<dbReference type="eggNOG" id="COG2261">
    <property type="taxonomic scope" value="Bacteria"/>
</dbReference>
<evidence type="ECO:0000256" key="7">
    <source>
        <dbReference type="SAM" id="Phobius"/>
    </source>
</evidence>
<dbReference type="PANTHER" id="PTHR33884">
    <property type="entry name" value="UPF0410 PROTEIN YMGE"/>
    <property type="match status" value="1"/>
</dbReference>
<reference evidence="9" key="2">
    <citation type="submission" date="2022-10" db="EMBL/GenBank/DDBJ databases">
        <title>Sifting through the core-genome to identify putative cross-protective antigens against Riemerella anatipestifer.</title>
        <authorList>
            <person name="Zheng X."/>
            <person name="Zhang W."/>
        </authorList>
    </citation>
    <scope>NUCLEOTIDE SEQUENCE</scope>
    <source>
        <strain evidence="9">ZWRA178</strain>
    </source>
</reference>
<protein>
    <submittedName>
        <fullName evidence="9">GlsB/YeaQ/YmgE family stress response membrane protein</fullName>
    </submittedName>
    <submittedName>
        <fullName evidence="8">Transglycosylase-associated protein</fullName>
    </submittedName>
</protein>
<keyword evidence="4 7" id="KW-0812">Transmembrane</keyword>
<dbReference type="EMBL" id="JAQZHK010000001">
    <property type="protein sequence ID" value="MDY3511923.1"/>
    <property type="molecule type" value="Genomic_DNA"/>
</dbReference>
<dbReference type="Proteomes" id="UP000189883">
    <property type="component" value="Chromosome"/>
</dbReference>
<dbReference type="Proteomes" id="UP001207440">
    <property type="component" value="Unassembled WGS sequence"/>
</dbReference>
<dbReference type="Pfam" id="PF04226">
    <property type="entry name" value="Transgly_assoc"/>
    <property type="match status" value="1"/>
</dbReference>
<dbReference type="AlphaFoldDB" id="A0A161PU32"/>
<evidence type="ECO:0000313" key="9">
    <source>
        <dbReference type="EMBL" id="MCW0523382.1"/>
    </source>
</evidence>
<comment type="similarity">
    <text evidence="2">Belongs to the UPF0410 family.</text>
</comment>
<evidence type="ECO:0000313" key="8">
    <source>
        <dbReference type="EMBL" id="AQY22057.1"/>
    </source>
</evidence>
<dbReference type="OrthoDB" id="9811343at2"/>
<evidence type="ECO:0000256" key="5">
    <source>
        <dbReference type="ARBA" id="ARBA00022989"/>
    </source>
</evidence>
<dbReference type="RefSeq" id="WP_004916144.1">
    <property type="nucleotide sequence ID" value="NZ_CP011859.1"/>
</dbReference>
<dbReference type="GeneID" id="93718317"/>
<dbReference type="PANTHER" id="PTHR33884:SF3">
    <property type="entry name" value="UPF0410 PROTEIN YMGE"/>
    <property type="match status" value="1"/>
</dbReference>
<evidence type="ECO:0000256" key="6">
    <source>
        <dbReference type="ARBA" id="ARBA00023136"/>
    </source>
</evidence>
<feature type="transmembrane region" description="Helical" evidence="7">
    <location>
        <begin position="63"/>
        <end position="82"/>
    </location>
</feature>
<dbReference type="OMA" id="WIMTIVL"/>
<keyword evidence="5 7" id="KW-1133">Transmembrane helix</keyword>
<reference evidence="8 11" key="1">
    <citation type="submission" date="2015-06" db="EMBL/GenBank/DDBJ databases">
        <title>R. anatipestifer strain HXb2 is the most virulent strain so far, and the genome sequence would help us uncover the pathogenesis.</title>
        <authorList>
            <person name="Hu Q."/>
            <person name="Qi J."/>
            <person name="Bo H."/>
            <person name="Liu G."/>
            <person name="Tao M."/>
            <person name="Ding Y."/>
            <person name="Xue Y."/>
        </authorList>
    </citation>
    <scope>NUCLEOTIDE SEQUENCE [LARGE SCALE GENOMIC DNA]</scope>
    <source>
        <strain evidence="8 11">HXb2</strain>
    </source>
</reference>
<evidence type="ECO:0000313" key="10">
    <source>
        <dbReference type="EMBL" id="MDY3511923.1"/>
    </source>
</evidence>
<feature type="transmembrane region" description="Helical" evidence="7">
    <location>
        <begin position="29"/>
        <end position="51"/>
    </location>
</feature>
<evidence type="ECO:0000256" key="3">
    <source>
        <dbReference type="ARBA" id="ARBA00022475"/>
    </source>
</evidence>
<accession>A0A161PU32</accession>
<evidence type="ECO:0000256" key="4">
    <source>
        <dbReference type="ARBA" id="ARBA00022692"/>
    </source>
</evidence>
<reference evidence="10" key="3">
    <citation type="submission" date="2023-01" db="EMBL/GenBank/DDBJ databases">
        <title>Genome-based studies on antimicrobial resistance profiles of Riemerella anatipestifer in China, 1994 to 2021.</title>
        <authorList>
            <person name="Yang Z."/>
            <person name="Zhu D."/>
        </authorList>
    </citation>
    <scope>NUCLEOTIDE SEQUENCE</scope>
    <source>
        <strain evidence="10">RCAD1218</strain>
    </source>
</reference>
<sequence>MGILSWLLFGLIAGAIAKAIHPGKDPGGWLVTIVIGILGSMVGGWLGSMLFNIDVTGFNLKSFFVAVGGALILLVLYSKVIAKK</sequence>
<evidence type="ECO:0000256" key="2">
    <source>
        <dbReference type="ARBA" id="ARBA00011006"/>
    </source>
</evidence>
<comment type="subcellular location">
    <subcellularLocation>
        <location evidence="1">Cell membrane</location>
        <topology evidence="1">Multi-pass membrane protein</topology>
    </subcellularLocation>
</comment>
<proteinExistence type="inferred from homology"/>
<evidence type="ECO:0000313" key="11">
    <source>
        <dbReference type="Proteomes" id="UP000189883"/>
    </source>
</evidence>
<dbReference type="EMBL" id="JAOZYT010000014">
    <property type="protein sequence ID" value="MCW0523382.1"/>
    <property type="molecule type" value="Genomic_DNA"/>
</dbReference>
<keyword evidence="6 7" id="KW-0472">Membrane</keyword>
<dbReference type="InterPro" id="IPR007341">
    <property type="entry name" value="Transgly_assoc"/>
</dbReference>
<dbReference type="GO" id="GO:0005886">
    <property type="term" value="C:plasma membrane"/>
    <property type="evidence" value="ECO:0007669"/>
    <property type="project" value="UniProtKB-SubCell"/>
</dbReference>
<dbReference type="Proteomes" id="UP001284033">
    <property type="component" value="Unassembled WGS sequence"/>
</dbReference>